<reference evidence="2 3" key="3">
    <citation type="journal article" date="2011" name="J. Bacteriol.">
        <title>Genome sequences of Mycoplasma alligatoris A21JP2T and Mycoplasma crocodyli MP145T.</title>
        <authorList>
            <person name="Brown D.R."/>
            <person name="Farmerie W.G."/>
            <person name="May M."/>
            <person name="Benders G.A."/>
            <person name="Durkin A.S."/>
            <person name="Hlavinka K."/>
            <person name="Hostetler J."/>
            <person name="Jackson J."/>
            <person name="Johnson J."/>
            <person name="Miller R.H."/>
            <person name="Paralanov V."/>
            <person name="Radune D."/>
            <person name="Szczypinski B."/>
            <person name="Glass J.I."/>
        </authorList>
    </citation>
    <scope>NUCLEOTIDE SEQUENCE [LARGE SCALE GENOMIC DNA]</scope>
    <source>
        <strain evidence="3">ATCC 51981 / MP145</strain>
    </source>
</reference>
<dbReference type="Gene3D" id="3.30.420.40">
    <property type="match status" value="2"/>
</dbReference>
<comment type="similarity">
    <text evidence="1">Belongs to the ROK (NagC/XylR) family.</text>
</comment>
<dbReference type="HOGENOM" id="CLU_036604_0_1_14"/>
<dbReference type="SUPFAM" id="SSF53067">
    <property type="entry name" value="Actin-like ATPase domain"/>
    <property type="match status" value="1"/>
</dbReference>
<dbReference type="Proteomes" id="UP000001845">
    <property type="component" value="Chromosome"/>
</dbReference>
<dbReference type="KEGG" id="mcd:MCRO_0184"/>
<keyword evidence="2" id="KW-0808">Transferase</keyword>
<evidence type="ECO:0000313" key="3">
    <source>
        <dbReference type="Proteomes" id="UP000001845"/>
    </source>
</evidence>
<protein>
    <submittedName>
        <fullName evidence="2">ROK family hexose kinase</fullName>
    </submittedName>
</protein>
<dbReference type="STRING" id="512564.MCRO_0184"/>
<dbReference type="PANTHER" id="PTHR18964">
    <property type="entry name" value="ROK (REPRESSOR, ORF, KINASE) FAMILY"/>
    <property type="match status" value="1"/>
</dbReference>
<gene>
    <name evidence="2" type="ordered locus">MCRO_0184</name>
</gene>
<dbReference type="InterPro" id="IPR000600">
    <property type="entry name" value="ROK"/>
</dbReference>
<dbReference type="RefSeq" id="WP_013054553.1">
    <property type="nucleotide sequence ID" value="NC_014014.1"/>
</dbReference>
<reference key="2">
    <citation type="submission" date="2010-03" db="EMBL/GenBank/DDBJ databases">
        <authorList>
            <person name="Ma Z."/>
            <person name="Wang X."/>
            <person name="Liu H."/>
        </authorList>
    </citation>
    <scope>NUCLEOTIDE SEQUENCE</scope>
    <source>
        <strain>MP145</strain>
    </source>
</reference>
<dbReference type="eggNOG" id="COG1940">
    <property type="taxonomic scope" value="Bacteria"/>
</dbReference>
<evidence type="ECO:0000256" key="1">
    <source>
        <dbReference type="ARBA" id="ARBA00006479"/>
    </source>
</evidence>
<keyword evidence="3" id="KW-1185">Reference proteome</keyword>
<keyword evidence="2" id="KW-0418">Kinase</keyword>
<reference evidence="3" key="1">
    <citation type="submission" date="2010-03" db="EMBL/GenBank/DDBJ databases">
        <title>The complete genome of Mycoplasma crocodyli MP145.</title>
        <authorList>
            <person name="Glass J.I."/>
            <person name="Durkin A.S."/>
            <person name="Hostetler J."/>
            <person name="Jackson J."/>
            <person name="Johnson J."/>
            <person name="May M.A."/>
            <person name="Paralanov V."/>
            <person name="Radune D."/>
            <person name="Szczypinski B."/>
            <person name="Brown D.R."/>
        </authorList>
    </citation>
    <scope>NUCLEOTIDE SEQUENCE [LARGE SCALE GENOMIC DNA]</scope>
    <source>
        <strain evidence="3">ATCC 51981 / MP145</strain>
    </source>
</reference>
<dbReference type="PANTHER" id="PTHR18964:SF170">
    <property type="entry name" value="SUGAR KINASE"/>
    <property type="match status" value="1"/>
</dbReference>
<dbReference type="GO" id="GO:0016301">
    <property type="term" value="F:kinase activity"/>
    <property type="evidence" value="ECO:0007669"/>
    <property type="project" value="UniProtKB-KW"/>
</dbReference>
<dbReference type="Pfam" id="PF00480">
    <property type="entry name" value="ROK"/>
    <property type="match status" value="1"/>
</dbReference>
<dbReference type="InterPro" id="IPR043129">
    <property type="entry name" value="ATPase_NBD"/>
</dbReference>
<dbReference type="AlphaFoldDB" id="D5E507"/>
<dbReference type="OrthoDB" id="9796533at2"/>
<sequence>MINNNKIAAVDIGGTNTRFALFDQNGKIKLKEKTSSSFDDSHLTCNWILELVNKYNIEHLALCIPGPSDYEKGLIINPPNLRGSWLNFDMKSYLLKNSKLKTIIFENDANAMALSNHREYKIDKNKVSQFYTISTGFGSGLIINDSIYHGKNYLAQEVAQIPVCSKSFELTHHMRNNYALELHCSGKGLEVKAKALKIANSTQEVFELAKSGNKDAIELLNTAVDTLARMIAINAGMLAPHNYFIGGSVALNNKWFIDQAVEKAKIMSDPIHLNGVNFYYDKNGDDSALYGLYHLIQK</sequence>
<accession>D5E507</accession>
<name>D5E507_MYCCM</name>
<dbReference type="EMBL" id="CP001991">
    <property type="protein sequence ID" value="ADE19777.1"/>
    <property type="molecule type" value="Genomic_DNA"/>
</dbReference>
<proteinExistence type="inferred from homology"/>
<evidence type="ECO:0000313" key="2">
    <source>
        <dbReference type="EMBL" id="ADE19777.1"/>
    </source>
</evidence>
<organism evidence="2 3">
    <name type="scientific">Mycoplasma crocodyli (strain ATCC 51981 / MP145)</name>
    <dbReference type="NCBI Taxonomy" id="512564"/>
    <lineage>
        <taxon>Bacteria</taxon>
        <taxon>Bacillati</taxon>
        <taxon>Mycoplasmatota</taxon>
        <taxon>Mollicutes</taxon>
        <taxon>Mycoplasmataceae</taxon>
        <taxon>Mycoplasma</taxon>
    </lineage>
</organism>